<evidence type="ECO:0000313" key="1">
    <source>
        <dbReference type="EMBL" id="CAL5994082.1"/>
    </source>
</evidence>
<protein>
    <submittedName>
        <fullName evidence="1">Hypothetical_protein</fullName>
    </submittedName>
</protein>
<proteinExistence type="predicted"/>
<comment type="caution">
    <text evidence="1">The sequence shown here is derived from an EMBL/GenBank/DDBJ whole genome shotgun (WGS) entry which is preliminary data.</text>
</comment>
<dbReference type="EMBL" id="CAXDID020000031">
    <property type="protein sequence ID" value="CAL5994082.1"/>
    <property type="molecule type" value="Genomic_DNA"/>
</dbReference>
<sequence length="158" mass="18757">MDFALLYTIMYTTFNKIKLRRRRNCTRSFILQTYLLSRNLENGIVLVRRFLKIESQKTDKRVSIVRPTLFSNLSLAVFLRTAVFLEVQTRFVKVFALTCKFINWDKTVRLQQLIFIILIGFLNQPAFSHISINIFQLNYSTLRLTKQTELVDKLPRTE</sequence>
<evidence type="ECO:0000313" key="2">
    <source>
        <dbReference type="EMBL" id="CAL5994096.1"/>
    </source>
</evidence>
<organism evidence="1 3">
    <name type="scientific">Hexamita inflata</name>
    <dbReference type="NCBI Taxonomy" id="28002"/>
    <lineage>
        <taxon>Eukaryota</taxon>
        <taxon>Metamonada</taxon>
        <taxon>Diplomonadida</taxon>
        <taxon>Hexamitidae</taxon>
        <taxon>Hexamitinae</taxon>
        <taxon>Hexamita</taxon>
    </lineage>
</organism>
<name>A0ABP1HJA6_9EUKA</name>
<gene>
    <name evidence="1" type="ORF">HINF_LOCUS13377</name>
    <name evidence="2" type="ORF">HINF_LOCUS13384</name>
</gene>
<reference evidence="1 3" key="1">
    <citation type="submission" date="2024-07" db="EMBL/GenBank/DDBJ databases">
        <authorList>
            <person name="Akdeniz Z."/>
        </authorList>
    </citation>
    <scope>NUCLEOTIDE SEQUENCE [LARGE SCALE GENOMIC DNA]</scope>
</reference>
<accession>A0ABP1HJA6</accession>
<dbReference type="Proteomes" id="UP001642409">
    <property type="component" value="Unassembled WGS sequence"/>
</dbReference>
<keyword evidence="3" id="KW-1185">Reference proteome</keyword>
<dbReference type="EMBL" id="CAXDID020000031">
    <property type="protein sequence ID" value="CAL5994096.1"/>
    <property type="molecule type" value="Genomic_DNA"/>
</dbReference>
<evidence type="ECO:0000313" key="3">
    <source>
        <dbReference type="Proteomes" id="UP001642409"/>
    </source>
</evidence>